<reference evidence="1 2" key="1">
    <citation type="journal article" date="2013" name="Int. J. Syst. Evol. Microbiol.">
        <title>Sphingomonas kyungheensis sp. nov., a bacterium with ginsenoside-converting activity isolated from soil of a ginseng field.</title>
        <authorList>
            <person name="Son H.M."/>
            <person name="Yang J.E."/>
            <person name="Park Y."/>
            <person name="Han C.K."/>
            <person name="Kim S.G."/>
            <person name="Kook M."/>
            <person name="Yi T.H."/>
        </authorList>
    </citation>
    <scope>NUCLEOTIDE SEQUENCE [LARGE SCALE GENOMIC DNA]</scope>
    <source>
        <strain evidence="1 2">LMG 26582</strain>
    </source>
</reference>
<evidence type="ECO:0000313" key="1">
    <source>
        <dbReference type="EMBL" id="MEI5688591.1"/>
    </source>
</evidence>
<name>A0ABU8H6K1_9SPHN</name>
<dbReference type="RefSeq" id="WP_037531856.1">
    <property type="nucleotide sequence ID" value="NZ_JBBBDM010000010.1"/>
</dbReference>
<protein>
    <submittedName>
        <fullName evidence="1">Uncharacterized protein</fullName>
    </submittedName>
</protein>
<dbReference type="Proteomes" id="UP001367771">
    <property type="component" value="Unassembled WGS sequence"/>
</dbReference>
<comment type="caution">
    <text evidence="1">The sequence shown here is derived from an EMBL/GenBank/DDBJ whole genome shotgun (WGS) entry which is preliminary data.</text>
</comment>
<proteinExistence type="predicted"/>
<dbReference type="EMBL" id="JBBBDM010000010">
    <property type="protein sequence ID" value="MEI5688591.1"/>
    <property type="molecule type" value="Genomic_DNA"/>
</dbReference>
<evidence type="ECO:0000313" key="2">
    <source>
        <dbReference type="Proteomes" id="UP001367771"/>
    </source>
</evidence>
<keyword evidence="2" id="KW-1185">Reference proteome</keyword>
<organism evidence="1 2">
    <name type="scientific">Sphingomonas kyungheensis</name>
    <dbReference type="NCBI Taxonomy" id="1069987"/>
    <lineage>
        <taxon>Bacteria</taxon>
        <taxon>Pseudomonadati</taxon>
        <taxon>Pseudomonadota</taxon>
        <taxon>Alphaproteobacteria</taxon>
        <taxon>Sphingomonadales</taxon>
        <taxon>Sphingomonadaceae</taxon>
        <taxon>Sphingomonas</taxon>
    </lineage>
</organism>
<accession>A0ABU8H6K1</accession>
<sequence length="64" mass="6484">MPVSYRPSLGAAWIAAAGSPSYRLGHGEALPPLPRGITGPHAAMALLAGSPLAPAVAIRFTPRP</sequence>
<gene>
    <name evidence="1" type="ORF">V8201_15970</name>
</gene>